<protein>
    <submittedName>
        <fullName evidence="2">Uncharacterized protein</fullName>
    </submittedName>
</protein>
<dbReference type="EMBL" id="DQ398052">
    <property type="protein sequence ID" value="ABE67747.1"/>
    <property type="molecule type" value="Genomic_DNA"/>
</dbReference>
<dbReference type="Proteomes" id="UP000001538">
    <property type="component" value="Segment"/>
</dbReference>
<dbReference type="KEGG" id="vg:4158005"/>
<dbReference type="RefSeq" id="YP_656008.1">
    <property type="nucleotide sequence ID" value="NC_008206.2"/>
</dbReference>
<reference evidence="2 3" key="1">
    <citation type="journal article" date="2006" name="PLoS Genet.">
        <title>Exploring the mycobacteriophage metaproteome: phage genomics as an educational platform.</title>
        <authorList>
            <person name="Hatfull G.F."/>
            <person name="Pedulla M.L."/>
            <person name="Jacobs-Sera D."/>
            <person name="Cichon P.M."/>
            <person name="Foley A."/>
            <person name="Ford M.E."/>
            <person name="Gonda R.M."/>
            <person name="Houtz J.M."/>
            <person name="Hryckowian A.J."/>
            <person name="Kelchner V.A."/>
            <person name="Namburi S."/>
            <person name="Pajcini K.V."/>
            <person name="Popovich M.G."/>
            <person name="Schleicher D.T."/>
            <person name="Simanek B.Z."/>
            <person name="Smith A.L."/>
            <person name="Zdanowicz G.M."/>
            <person name="Kumar V."/>
            <person name="Peebles C.L."/>
            <person name="Jacobs W.R.Jr."/>
            <person name="Lawrence J.G."/>
            <person name="Hendrix R.W."/>
        </authorList>
    </citation>
    <scope>NUCLEOTIDE SEQUENCE</scope>
</reference>
<feature type="region of interest" description="Disordered" evidence="1">
    <location>
        <begin position="1"/>
        <end position="22"/>
    </location>
</feature>
<organism evidence="2 3">
    <name type="scientific">Mycobacterium phage Wildcat</name>
    <dbReference type="NCBI Taxonomy" id="373415"/>
    <lineage>
        <taxon>Viruses</taxon>
        <taxon>Duplodnaviria</taxon>
        <taxon>Heunggongvirae</taxon>
        <taxon>Uroviricota</taxon>
        <taxon>Caudoviricetes</taxon>
        <taxon>Vilmaviridae</taxon>
        <taxon>Wildcatvirus</taxon>
        <taxon>Wildcatvirus wildcat</taxon>
        <taxon>Mycobacterium virus Wildcat</taxon>
    </lineage>
</organism>
<keyword evidence="3" id="KW-1185">Reference proteome</keyword>
<name>Q19XR7_9CAUD</name>
<gene>
    <name evidence="2" type="primary">167</name>
    <name evidence="2" type="ORF">Wildcat_167</name>
</gene>
<dbReference type="GeneID" id="4158005"/>
<proteinExistence type="predicted"/>
<evidence type="ECO:0000256" key="1">
    <source>
        <dbReference type="SAM" id="MobiDB-lite"/>
    </source>
</evidence>
<evidence type="ECO:0000313" key="3">
    <source>
        <dbReference type="Proteomes" id="UP000001538"/>
    </source>
</evidence>
<sequence length="121" mass="14009">MPQHISCVGGRQSKQHSALGNPKWIATHKDRREQMIKLAVKRVSPAWDEVEPSDLGYGDEAYDITNEVPPNFTGKHQLHDDNGHEVPWPTVFFDAYLGWVRELPERDHRGNFVLEPIFVHW</sequence>
<evidence type="ECO:0000313" key="2">
    <source>
        <dbReference type="EMBL" id="ABE67747.1"/>
    </source>
</evidence>
<accession>Q19XR7</accession>